<proteinExistence type="predicted"/>
<dbReference type="Proteomes" id="UP001165368">
    <property type="component" value="Unassembled WGS sequence"/>
</dbReference>
<sequence>MSSMQYDDSPIRTLSGPVRVFRDVAPTPRTPAPQRWNHPVGVLLAMMGLAVLITFVPVLPPTFGLFTGLAGFVLAVLSMVSRWWWWADSRERAVAEAVWVARQSGYRIDADGGQLRWLDQDGRVKRAAVVRGDGGWNLMLCRLAA</sequence>
<reference evidence="2" key="1">
    <citation type="submission" date="2022-01" db="EMBL/GenBank/DDBJ databases">
        <authorList>
            <person name="Jo J.-H."/>
            <person name="Im W.-T."/>
        </authorList>
    </citation>
    <scope>NUCLEOTIDE SEQUENCE</scope>
    <source>
        <strain evidence="2">I2-34</strain>
    </source>
</reference>
<evidence type="ECO:0000313" key="3">
    <source>
        <dbReference type="Proteomes" id="UP001165368"/>
    </source>
</evidence>
<protein>
    <submittedName>
        <fullName evidence="2">Uncharacterized protein</fullName>
    </submittedName>
</protein>
<keyword evidence="1" id="KW-0472">Membrane</keyword>
<name>A0ABS9LCW9_9MICC</name>
<feature type="transmembrane region" description="Helical" evidence="1">
    <location>
        <begin position="65"/>
        <end position="85"/>
    </location>
</feature>
<keyword evidence="3" id="KW-1185">Reference proteome</keyword>
<gene>
    <name evidence="2" type="ORF">LVY72_20775</name>
</gene>
<evidence type="ECO:0000313" key="2">
    <source>
        <dbReference type="EMBL" id="MCG2624329.1"/>
    </source>
</evidence>
<feature type="transmembrane region" description="Helical" evidence="1">
    <location>
        <begin position="40"/>
        <end position="59"/>
    </location>
</feature>
<keyword evidence="1" id="KW-1133">Transmembrane helix</keyword>
<keyword evidence="1" id="KW-0812">Transmembrane</keyword>
<dbReference type="RefSeq" id="WP_237826091.1">
    <property type="nucleotide sequence ID" value="NZ_JAKLTQ010000023.1"/>
</dbReference>
<evidence type="ECO:0000256" key="1">
    <source>
        <dbReference type="SAM" id="Phobius"/>
    </source>
</evidence>
<dbReference type="EMBL" id="JAKLTQ010000023">
    <property type="protein sequence ID" value="MCG2624329.1"/>
    <property type="molecule type" value="Genomic_DNA"/>
</dbReference>
<comment type="caution">
    <text evidence="2">The sequence shown here is derived from an EMBL/GenBank/DDBJ whole genome shotgun (WGS) entry which is preliminary data.</text>
</comment>
<accession>A0ABS9LCW9</accession>
<organism evidence="2 3">
    <name type="scientific">Arthrobacter hankyongi</name>
    <dbReference type="NCBI Taxonomy" id="2904801"/>
    <lineage>
        <taxon>Bacteria</taxon>
        <taxon>Bacillati</taxon>
        <taxon>Actinomycetota</taxon>
        <taxon>Actinomycetes</taxon>
        <taxon>Micrococcales</taxon>
        <taxon>Micrococcaceae</taxon>
        <taxon>Arthrobacter</taxon>
    </lineage>
</organism>